<protein>
    <submittedName>
        <fullName evidence="1">Uncharacterized protein</fullName>
    </submittedName>
</protein>
<proteinExistence type="predicted"/>
<dbReference type="OrthoDB" id="5596796at2"/>
<dbReference type="Pfam" id="PF11739">
    <property type="entry name" value="YdbH-like"/>
    <property type="match status" value="1"/>
</dbReference>
<evidence type="ECO:0000313" key="2">
    <source>
        <dbReference type="Proteomes" id="UP000076503"/>
    </source>
</evidence>
<name>A0A167FNP7_9GAMM</name>
<dbReference type="AlphaFoldDB" id="A0A167FNP7"/>
<evidence type="ECO:0000313" key="1">
    <source>
        <dbReference type="EMBL" id="KZN52562.1"/>
    </source>
</evidence>
<reference evidence="1 2" key="1">
    <citation type="submission" date="2013-07" db="EMBL/GenBank/DDBJ databases">
        <title>Comparative Genomic and Metabolomic Analysis of Twelve Strains of Pseudoalteromonas luteoviolacea.</title>
        <authorList>
            <person name="Vynne N.G."/>
            <person name="Mansson M."/>
            <person name="Gram L."/>
        </authorList>
    </citation>
    <scope>NUCLEOTIDE SEQUENCE [LARGE SCALE GENOMIC DNA]</scope>
    <source>
        <strain evidence="1 2">H33</strain>
    </source>
</reference>
<sequence>MRRFLVYAGISFCLLLISLYIFRMPLSLVVADHYLAQEQGELTCLEWSIAGFTKVDISKACLSHTQANITAKEVTVTPDALVVEHLQIEHITEPSAQQSKPLQKLLLPLVENRPLLTIKDVNFKSPQLQQPLSFSINETELNRFRIDGDVSALVALLPDQISVETDLSSQGFKPYLPTQIKALSGLLSFTFDGVEIDSRANLQASILDASLADCHMMADIKGGLVSQLNLNSLLANVDLSKLQVKINGKSCRKLTDFQQSLPAEVVSTDWQLFIPEPFTATLAKVEIPSLSAKDQNGLNAIALNNFRLAVPQKKALLDIKLSHQTPQFGWLELQAKLSAEGNHLSTSGDWLLNSSALNFANGITVEDIVSQGEFTLVGMLDQNINLELATQTSMGELKNTQVLLNNTELNLRTLLSADLSILAADPLQAFEVDVFDTQVSVERYRFEEALGKHIWLESKLNTDELKHFKGQLNMDVGSFKRGELRGKDVSQSMTFKGELANVETSIHFDGETHLGLVATPQLSFRNAVVTSSGNFNEQLNLDHVLHLEELEVLIKHKVGPQLNEVDVSVPEQSFLTLQPIIQQFDPKIQLSEGTISANISGDVSEQSYHFDMTLEEGGILYDSHYLSGLNMPVTGMIKAQQLVIEESPIGIREIRSGAVLENFQASLSSYDSKPMLSNISAYIFDGQLSAQQISLSEEDQSFLVEAQDWELAVIAHAAKNAGVELSGRVYGQLPVTVVDGALEIHGGKLNNIDVGLLSIENNQSVEALKAQQPSLETAFGMLERLNIEKLTSDVNMSSDGWLDLAVQITGVNEQQGQPINFNYTHKENIFQLFRALRLSDEITKEVEKALN</sequence>
<dbReference type="RefSeq" id="WP_063360737.1">
    <property type="nucleotide sequence ID" value="NZ_AUXZ01000062.1"/>
</dbReference>
<dbReference type="EMBL" id="AUXZ01000062">
    <property type="protein sequence ID" value="KZN52562.1"/>
    <property type="molecule type" value="Genomic_DNA"/>
</dbReference>
<gene>
    <name evidence="1" type="ORF">N476_10895</name>
</gene>
<dbReference type="PATRIC" id="fig|1365251.3.peg.1100"/>
<accession>A0A167FNP7</accession>
<organism evidence="1 2">
    <name type="scientific">Pseudoalteromonas luteoviolacea H33</name>
    <dbReference type="NCBI Taxonomy" id="1365251"/>
    <lineage>
        <taxon>Bacteria</taxon>
        <taxon>Pseudomonadati</taxon>
        <taxon>Pseudomonadota</taxon>
        <taxon>Gammaproteobacteria</taxon>
        <taxon>Alteromonadales</taxon>
        <taxon>Pseudoalteromonadaceae</taxon>
        <taxon>Pseudoalteromonas</taxon>
    </lineage>
</organism>
<dbReference type="Proteomes" id="UP000076503">
    <property type="component" value="Unassembled WGS sequence"/>
</dbReference>
<dbReference type="InterPro" id="IPR021730">
    <property type="entry name" value="YdbH"/>
</dbReference>
<comment type="caution">
    <text evidence="1">The sequence shown here is derived from an EMBL/GenBank/DDBJ whole genome shotgun (WGS) entry which is preliminary data.</text>
</comment>